<dbReference type="OrthoDB" id="10249393at2759"/>
<dbReference type="RefSeq" id="XP_033798792.1">
    <property type="nucleotide sequence ID" value="XM_033942901.1"/>
</dbReference>
<dbReference type="KEGG" id="gsh:117359685"/>
<evidence type="ECO:0000313" key="1">
    <source>
        <dbReference type="Proteomes" id="UP000515159"/>
    </source>
</evidence>
<dbReference type="SUPFAM" id="SSF56399">
    <property type="entry name" value="ADP-ribosylation"/>
    <property type="match status" value="1"/>
</dbReference>
<dbReference type="GeneID" id="117359685"/>
<dbReference type="InParanoid" id="A0A6P8QJF9"/>
<proteinExistence type="predicted"/>
<protein>
    <submittedName>
        <fullName evidence="2">Uncharacterized protein LOC117359685</fullName>
    </submittedName>
</protein>
<dbReference type="Proteomes" id="UP000515159">
    <property type="component" value="Chromosome 4"/>
</dbReference>
<sequence>MGYDIKISTQLPELDDCFLATGAISCRVYISADDMENLISEIKQEFITSMKESLEKHGFYAEVKELVQASVHTDVKKSLDMHVSVLIEPSFHTRLYFCGGLDQPERLKEILISGFSIQDFQTGIYGKGLYFSSRAYTACKFSPVPGRLSGCFSSQEPASSQEFVIFSHLQASFYSILNDGALTVQNYMRAKGLDKENTKIDTSQQATPYPVKLYRQQLFQCVNSGDGLT</sequence>
<accession>A0A6P8QJF9</accession>
<organism evidence="1 2">
    <name type="scientific">Geotrypetes seraphini</name>
    <name type="common">Gaboon caecilian</name>
    <name type="synonym">Caecilia seraphini</name>
    <dbReference type="NCBI Taxonomy" id="260995"/>
    <lineage>
        <taxon>Eukaryota</taxon>
        <taxon>Metazoa</taxon>
        <taxon>Chordata</taxon>
        <taxon>Craniata</taxon>
        <taxon>Vertebrata</taxon>
        <taxon>Euteleostomi</taxon>
        <taxon>Amphibia</taxon>
        <taxon>Gymnophiona</taxon>
        <taxon>Geotrypetes</taxon>
    </lineage>
</organism>
<dbReference type="AlphaFoldDB" id="A0A6P8QJF9"/>
<gene>
    <name evidence="2" type="primary">LOC117359685</name>
</gene>
<reference evidence="2" key="1">
    <citation type="submission" date="2025-08" db="UniProtKB">
        <authorList>
            <consortium name="RefSeq"/>
        </authorList>
    </citation>
    <scope>IDENTIFICATION</scope>
</reference>
<evidence type="ECO:0000313" key="2">
    <source>
        <dbReference type="RefSeq" id="XP_033798792.1"/>
    </source>
</evidence>
<keyword evidence="1" id="KW-1185">Reference proteome</keyword>
<name>A0A6P8QJF9_GEOSA</name>